<accession>A0A7C9GLT9</accession>
<organism evidence="1 2">
    <name type="scientific">Photorhabdus khanii</name>
    <dbReference type="NCBI Taxonomy" id="1004150"/>
    <lineage>
        <taxon>Bacteria</taxon>
        <taxon>Pseudomonadati</taxon>
        <taxon>Pseudomonadota</taxon>
        <taxon>Gammaproteobacteria</taxon>
        <taxon>Enterobacterales</taxon>
        <taxon>Morganellaceae</taxon>
        <taxon>Photorhabdus</taxon>
    </lineage>
</organism>
<protein>
    <submittedName>
        <fullName evidence="1">Uncharacterized protein</fullName>
    </submittedName>
</protein>
<gene>
    <name evidence="1" type="ORF">GEA64_04890</name>
</gene>
<dbReference type="EMBL" id="WHZZ01000001">
    <property type="protein sequence ID" value="MQL47370.1"/>
    <property type="molecule type" value="Genomic_DNA"/>
</dbReference>
<comment type="caution">
    <text evidence="1">The sequence shown here is derived from an EMBL/GenBank/DDBJ whole genome shotgun (WGS) entry which is preliminary data.</text>
</comment>
<dbReference type="Proteomes" id="UP000481739">
    <property type="component" value="Unassembled WGS sequence"/>
</dbReference>
<reference evidence="1 2" key="1">
    <citation type="journal article" date="2019" name="Nature">
        <title>A new antibiotic selectively kills Gram-negative pathogens.</title>
        <authorList>
            <person name="Imai Y."/>
            <person name="Meyer K.J."/>
            <person name="Iinishi A."/>
            <person name="Favre-Godal Q."/>
            <person name="Green R."/>
            <person name="Manuse S."/>
            <person name="Caboni M."/>
            <person name="Mori M."/>
            <person name="Niles S."/>
            <person name="Ghiglieri M."/>
            <person name="Honrao C."/>
            <person name="Ma X."/>
            <person name="Guo J.J."/>
            <person name="Makriyannis A."/>
            <person name="Linares-Otoya L."/>
            <person name="Boehringer N."/>
            <person name="Wuisan Z.G."/>
            <person name="Kaur H."/>
            <person name="Wu R."/>
            <person name="Mateus A."/>
            <person name="Typas A."/>
            <person name="Savitski M.M."/>
            <person name="Espinoza J.L."/>
            <person name="O'Rourke A."/>
            <person name="Nelson K.E."/>
            <person name="Hiller S."/>
            <person name="Noinaj N."/>
            <person name="Schaeberle T.F."/>
            <person name="D'Onofrio A."/>
            <person name="Lewis K."/>
        </authorList>
    </citation>
    <scope>NUCLEOTIDE SEQUENCE [LARGE SCALE GENOMIC DNA]</scope>
    <source>
        <strain evidence="1 2">HGB 1456</strain>
    </source>
</reference>
<name>A0A7C9GLT9_9GAMM</name>
<proteinExistence type="predicted"/>
<dbReference type="AlphaFoldDB" id="A0A7C9GLT9"/>
<evidence type="ECO:0000313" key="1">
    <source>
        <dbReference type="EMBL" id="MQL47370.1"/>
    </source>
</evidence>
<evidence type="ECO:0000313" key="2">
    <source>
        <dbReference type="Proteomes" id="UP000481739"/>
    </source>
</evidence>
<sequence length="26" mass="2886">MVDAARSLNMNLSATLDELIPKIEIK</sequence>